<dbReference type="Pfam" id="PF13098">
    <property type="entry name" value="Thioredoxin_2"/>
    <property type="match status" value="1"/>
</dbReference>
<organism evidence="10 11">
    <name type="scientific">Marinomonas balearica</name>
    <dbReference type="NCBI Taxonomy" id="491947"/>
    <lineage>
        <taxon>Bacteria</taxon>
        <taxon>Pseudomonadati</taxon>
        <taxon>Pseudomonadota</taxon>
        <taxon>Gammaproteobacteria</taxon>
        <taxon>Oceanospirillales</taxon>
        <taxon>Oceanospirillaceae</taxon>
        <taxon>Marinomonas</taxon>
    </lineage>
</organism>
<evidence type="ECO:0000256" key="5">
    <source>
        <dbReference type="ARBA" id="ARBA00023157"/>
    </source>
</evidence>
<dbReference type="Gene3D" id="3.10.450.70">
    <property type="entry name" value="Disulphide bond isomerase, DsbC/G, N-terminal"/>
    <property type="match status" value="1"/>
</dbReference>
<dbReference type="PANTHER" id="PTHR35272">
    <property type="entry name" value="THIOL:DISULFIDE INTERCHANGE PROTEIN DSBC-RELATED"/>
    <property type="match status" value="1"/>
</dbReference>
<feature type="chain" id="PRO_5020912336" description="Thiol:disulfide interchange protein" evidence="7">
    <location>
        <begin position="24"/>
        <end position="235"/>
    </location>
</feature>
<comment type="subcellular location">
    <subcellularLocation>
        <location evidence="1 7">Periplasm</location>
    </subcellularLocation>
</comment>
<evidence type="ECO:0000256" key="7">
    <source>
        <dbReference type="RuleBase" id="RU364038"/>
    </source>
</evidence>
<keyword evidence="3 7" id="KW-0732">Signal</keyword>
<dbReference type="EMBL" id="SNXC01000003">
    <property type="protein sequence ID" value="TDP01114.1"/>
    <property type="molecule type" value="Genomic_DNA"/>
</dbReference>
<keyword evidence="4 7" id="KW-0574">Periplasm</keyword>
<feature type="domain" description="Thioredoxin-like fold" evidence="9">
    <location>
        <begin position="110"/>
        <end position="233"/>
    </location>
</feature>
<dbReference type="RefSeq" id="WP_133502161.1">
    <property type="nucleotide sequence ID" value="NZ_SNXC01000003.1"/>
</dbReference>
<evidence type="ECO:0000313" key="11">
    <source>
        <dbReference type="Proteomes" id="UP000294656"/>
    </source>
</evidence>
<accession>A0A4R6MH96</accession>
<feature type="domain" description="Disulphide bond isomerase DsbC/G N-terminal" evidence="8">
    <location>
        <begin position="22"/>
        <end position="85"/>
    </location>
</feature>
<dbReference type="PANTHER" id="PTHR35272:SF3">
    <property type="entry name" value="THIOL:DISULFIDE INTERCHANGE PROTEIN DSBC"/>
    <property type="match status" value="1"/>
</dbReference>
<dbReference type="InterPro" id="IPR036249">
    <property type="entry name" value="Thioredoxin-like_sf"/>
</dbReference>
<dbReference type="Gene3D" id="3.40.30.10">
    <property type="entry name" value="Glutaredoxin"/>
    <property type="match status" value="1"/>
</dbReference>
<proteinExistence type="inferred from homology"/>
<dbReference type="SUPFAM" id="SSF54423">
    <property type="entry name" value="DsbC/DsbG N-terminal domain-like"/>
    <property type="match status" value="1"/>
</dbReference>
<sequence length="235" mass="26039">MKIRYILGLLSLSLTFLVQPVFADQEDIEKALQKAIPGAKITSIAEHDAAGLYVVSIENGPTLHVTKDGKYFVLGDLYRVESTSLVNETEIAKMAKVETVPEDQMIVFKAEDEKAHITVFTDVDCGYCRMLHREIDQLNELGITVRYMAYPRAGVGSPAYNTMVSIWCSDDPKYWMTQAKKGEEVPQNKCKNPVADQFKLGNTVGVRGTPSIVLSNGKFMPGYIEANRLAAELGL</sequence>
<comment type="caution">
    <text evidence="10">The sequence shown here is derived from an EMBL/GenBank/DDBJ whole genome shotgun (WGS) entry which is preliminary data.</text>
</comment>
<evidence type="ECO:0000259" key="9">
    <source>
        <dbReference type="Pfam" id="PF13098"/>
    </source>
</evidence>
<name>A0A4R6MH96_9GAMM</name>
<gene>
    <name evidence="10" type="ORF">DFP79_0266</name>
</gene>
<dbReference type="SUPFAM" id="SSF52833">
    <property type="entry name" value="Thioredoxin-like"/>
    <property type="match status" value="1"/>
</dbReference>
<comment type="function">
    <text evidence="7">Required for disulfide bond formation in some periplasmic proteins. Acts by transferring its disulfide bond to other proteins and is reduced in the process.</text>
</comment>
<evidence type="ECO:0000256" key="1">
    <source>
        <dbReference type="ARBA" id="ARBA00004418"/>
    </source>
</evidence>
<dbReference type="GO" id="GO:0042597">
    <property type="term" value="C:periplasmic space"/>
    <property type="evidence" value="ECO:0007669"/>
    <property type="project" value="UniProtKB-SubCell"/>
</dbReference>
<dbReference type="InterPro" id="IPR009094">
    <property type="entry name" value="DiS-bond_isomerase_DsbC/G_N_sf"/>
</dbReference>
<dbReference type="Proteomes" id="UP000294656">
    <property type="component" value="Unassembled WGS sequence"/>
</dbReference>
<keyword evidence="6 7" id="KW-0676">Redox-active center</keyword>
<dbReference type="InterPro" id="IPR051470">
    <property type="entry name" value="Thiol:disulfide_interchange"/>
</dbReference>
<protein>
    <recommendedName>
        <fullName evidence="7">Thiol:disulfide interchange protein</fullName>
    </recommendedName>
</protein>
<dbReference type="OrthoDB" id="12976at2"/>
<evidence type="ECO:0000259" key="8">
    <source>
        <dbReference type="Pfam" id="PF10411"/>
    </source>
</evidence>
<dbReference type="InterPro" id="IPR018950">
    <property type="entry name" value="DiS-bond_isomerase_DsbC/G_N"/>
</dbReference>
<dbReference type="InterPro" id="IPR012336">
    <property type="entry name" value="Thioredoxin-like_fold"/>
</dbReference>
<evidence type="ECO:0000256" key="4">
    <source>
        <dbReference type="ARBA" id="ARBA00022764"/>
    </source>
</evidence>
<evidence type="ECO:0000256" key="2">
    <source>
        <dbReference type="ARBA" id="ARBA00009813"/>
    </source>
</evidence>
<dbReference type="InterPro" id="IPR033954">
    <property type="entry name" value="DiS-bond_Isoase_DsbC/G"/>
</dbReference>
<dbReference type="Pfam" id="PF10411">
    <property type="entry name" value="DsbC_N"/>
    <property type="match status" value="1"/>
</dbReference>
<feature type="signal peptide" evidence="7">
    <location>
        <begin position="1"/>
        <end position="23"/>
    </location>
</feature>
<reference evidence="10 11" key="1">
    <citation type="submission" date="2019-03" db="EMBL/GenBank/DDBJ databases">
        <title>Genomic Encyclopedia of Type Strains, Phase III (KMG-III): the genomes of soil and plant-associated and newly described type strains.</title>
        <authorList>
            <person name="Whitman W."/>
        </authorList>
    </citation>
    <scope>NUCLEOTIDE SEQUENCE [LARGE SCALE GENOMIC DNA]</scope>
    <source>
        <strain evidence="10 11">CECT 7378</strain>
    </source>
</reference>
<evidence type="ECO:0000256" key="3">
    <source>
        <dbReference type="ARBA" id="ARBA00022729"/>
    </source>
</evidence>
<keyword evidence="5" id="KW-1015">Disulfide bond</keyword>
<keyword evidence="11" id="KW-1185">Reference proteome</keyword>
<dbReference type="AlphaFoldDB" id="A0A4R6MH96"/>
<comment type="similarity">
    <text evidence="2 7">Belongs to the thioredoxin family. DsbC subfamily.</text>
</comment>
<evidence type="ECO:0000256" key="6">
    <source>
        <dbReference type="ARBA" id="ARBA00023284"/>
    </source>
</evidence>
<dbReference type="CDD" id="cd03020">
    <property type="entry name" value="DsbA_DsbC_DsbG"/>
    <property type="match status" value="1"/>
</dbReference>
<evidence type="ECO:0000313" key="10">
    <source>
        <dbReference type="EMBL" id="TDP01114.1"/>
    </source>
</evidence>